<organism evidence="11 12">
    <name type="scientific">Roseibium aggregatum</name>
    <dbReference type="NCBI Taxonomy" id="187304"/>
    <lineage>
        <taxon>Bacteria</taxon>
        <taxon>Pseudomonadati</taxon>
        <taxon>Pseudomonadota</taxon>
        <taxon>Alphaproteobacteria</taxon>
        <taxon>Hyphomicrobiales</taxon>
        <taxon>Stappiaceae</taxon>
        <taxon>Roseibium</taxon>
    </lineage>
</organism>
<dbReference type="Pfam" id="PF13616">
    <property type="entry name" value="Rotamase_3"/>
    <property type="match status" value="1"/>
</dbReference>
<dbReference type="Proteomes" id="UP000048926">
    <property type="component" value="Unassembled WGS sequence"/>
</dbReference>
<accession>A0A0M6Y8D9</accession>
<gene>
    <name evidence="11" type="primary">cbf2</name>
    <name evidence="11" type="ORF">LAL4801_04403</name>
</gene>
<dbReference type="InterPro" id="IPR023058">
    <property type="entry name" value="PPIase_PpiC_CS"/>
</dbReference>
<dbReference type="SUPFAM" id="SSF54534">
    <property type="entry name" value="FKBP-like"/>
    <property type="match status" value="1"/>
</dbReference>
<evidence type="ECO:0000313" key="11">
    <source>
        <dbReference type="EMBL" id="CTQ45948.1"/>
    </source>
</evidence>
<proteinExistence type="inferred from homology"/>
<evidence type="ECO:0000256" key="8">
    <source>
        <dbReference type="PROSITE-ProRule" id="PRU00278"/>
    </source>
</evidence>
<evidence type="ECO:0000256" key="9">
    <source>
        <dbReference type="SAM" id="SignalP"/>
    </source>
</evidence>
<keyword evidence="9" id="KW-0732">Signal</keyword>
<feature type="signal peptide" evidence="9">
    <location>
        <begin position="1"/>
        <end position="29"/>
    </location>
</feature>
<dbReference type="AlphaFoldDB" id="A0A0M6Y8D9"/>
<feature type="domain" description="PpiC" evidence="10">
    <location>
        <begin position="141"/>
        <end position="231"/>
    </location>
</feature>
<name>A0A0M6Y8D9_9HYPH</name>
<evidence type="ECO:0000256" key="6">
    <source>
        <dbReference type="ARBA" id="ARBA00030642"/>
    </source>
</evidence>
<dbReference type="Gene3D" id="3.10.50.40">
    <property type="match status" value="1"/>
</dbReference>
<dbReference type="InterPro" id="IPR000297">
    <property type="entry name" value="PPIase_PpiC"/>
</dbReference>
<dbReference type="RefSeq" id="WP_051990069.1">
    <property type="nucleotide sequence ID" value="NZ_CP045617.1"/>
</dbReference>
<dbReference type="PANTHER" id="PTHR47245:SF2">
    <property type="entry name" value="PEPTIDYL-PROLYL CIS-TRANS ISOMERASE HP_0175-RELATED"/>
    <property type="match status" value="1"/>
</dbReference>
<dbReference type="PROSITE" id="PS01096">
    <property type="entry name" value="PPIC_PPIASE_1"/>
    <property type="match status" value="1"/>
</dbReference>
<dbReference type="Gene3D" id="1.10.8.1040">
    <property type="match status" value="1"/>
</dbReference>
<dbReference type="GO" id="GO:0003755">
    <property type="term" value="F:peptidyl-prolyl cis-trans isomerase activity"/>
    <property type="evidence" value="ECO:0007669"/>
    <property type="project" value="UniProtKB-KW"/>
</dbReference>
<evidence type="ECO:0000256" key="4">
    <source>
        <dbReference type="ARBA" id="ARBA00018370"/>
    </source>
</evidence>
<keyword evidence="5 8" id="KW-0697">Rotamase</keyword>
<sequence>MFRISMRRPAQALAVSLLALSLGSTVLSAAEPDDVVAKVGDTEITEADLAFAAQDLGKELQRFPPAQWRKLLLDVMVDMELMAHAAREDGLDKDPDFERQLDFLKLRALRNAYLAQKIDGAVTDEEVQAAYDKEFADFEGPEEINARHILVKEKAEAEALIAELDGGADFAELAREKSTGPSGPNGGSLGYFVKGQMVPPFEAAAFALEPGTYTKEPVETQFGWHVIKLEDKRRQEKPAFEEVANGLRQQLMRERYDARMAELKDQVAVEILDEALAKSEEEGAAAEDGAAKTE</sequence>
<evidence type="ECO:0000256" key="5">
    <source>
        <dbReference type="ARBA" id="ARBA00023110"/>
    </source>
</evidence>
<dbReference type="PANTHER" id="PTHR47245">
    <property type="entry name" value="PEPTIDYLPROLYL ISOMERASE"/>
    <property type="match status" value="1"/>
</dbReference>
<comment type="catalytic activity">
    <reaction evidence="1">
        <text>[protein]-peptidylproline (omega=180) = [protein]-peptidylproline (omega=0)</text>
        <dbReference type="Rhea" id="RHEA:16237"/>
        <dbReference type="Rhea" id="RHEA-COMP:10747"/>
        <dbReference type="Rhea" id="RHEA-COMP:10748"/>
        <dbReference type="ChEBI" id="CHEBI:83833"/>
        <dbReference type="ChEBI" id="CHEBI:83834"/>
        <dbReference type="EC" id="5.2.1.8"/>
    </reaction>
</comment>
<dbReference type="InterPro" id="IPR046357">
    <property type="entry name" value="PPIase_dom_sf"/>
</dbReference>
<dbReference type="PROSITE" id="PS50198">
    <property type="entry name" value="PPIC_PPIASE_2"/>
    <property type="match status" value="1"/>
</dbReference>
<comment type="similarity">
    <text evidence="2">Belongs to the PpiC/parvulin rotamase family.</text>
</comment>
<dbReference type="InterPro" id="IPR050245">
    <property type="entry name" value="PrsA_foldase"/>
</dbReference>
<evidence type="ECO:0000259" key="10">
    <source>
        <dbReference type="PROSITE" id="PS50198"/>
    </source>
</evidence>
<feature type="chain" id="PRO_5007778396" description="Parvulin-like PPIase" evidence="9">
    <location>
        <begin position="30"/>
        <end position="294"/>
    </location>
</feature>
<evidence type="ECO:0000256" key="3">
    <source>
        <dbReference type="ARBA" id="ARBA00013194"/>
    </source>
</evidence>
<protein>
    <recommendedName>
        <fullName evidence="4">Parvulin-like PPIase</fullName>
        <ecNumber evidence="3">5.2.1.8</ecNumber>
    </recommendedName>
    <alternativeName>
        <fullName evidence="6">Peptidyl-prolyl cis-trans isomerase plp</fullName>
    </alternativeName>
    <alternativeName>
        <fullName evidence="7">Rotamase plp</fullName>
    </alternativeName>
</protein>
<keyword evidence="12" id="KW-1185">Reference proteome</keyword>
<evidence type="ECO:0000256" key="7">
    <source>
        <dbReference type="ARBA" id="ARBA00031484"/>
    </source>
</evidence>
<dbReference type="EMBL" id="CXST01000003">
    <property type="protein sequence ID" value="CTQ45948.1"/>
    <property type="molecule type" value="Genomic_DNA"/>
</dbReference>
<reference evidence="12" key="1">
    <citation type="submission" date="2015-07" db="EMBL/GenBank/DDBJ databases">
        <authorList>
            <person name="Rodrigo-Torres Lidia"/>
            <person name="Arahal R.David."/>
        </authorList>
    </citation>
    <scope>NUCLEOTIDE SEQUENCE [LARGE SCALE GENOMIC DNA]</scope>
    <source>
        <strain evidence="12">CECT 4801</strain>
    </source>
</reference>
<dbReference type="EC" id="5.2.1.8" evidence="3"/>
<evidence type="ECO:0000256" key="2">
    <source>
        <dbReference type="ARBA" id="ARBA00007656"/>
    </source>
</evidence>
<dbReference type="KEGG" id="lagg:B0E33_14875"/>
<dbReference type="STRING" id="187304.B0E33_14875"/>
<evidence type="ECO:0000313" key="12">
    <source>
        <dbReference type="Proteomes" id="UP000048926"/>
    </source>
</evidence>
<evidence type="ECO:0000256" key="1">
    <source>
        <dbReference type="ARBA" id="ARBA00000971"/>
    </source>
</evidence>
<keyword evidence="8 11" id="KW-0413">Isomerase</keyword>